<sequence length="1108" mass="123390">MATLPDRVARLEEVIGSSATGALVARVVHLEVCCLGSAAAGPLLQRTSKLEELIGCDPGTAPVAPIAAPVAPVTPVAAVAVAAVAAVADGPAEVADAAASSQDVAAEAPPEAPVAALADGPAEVVDAAASSQVDQPEVFALPAAKRRRCNELRQEGGYQLEANAGSVAPNPKAFKVHPLREEQLRSLAWMYSREACRDGFKGGMLADKMGYGKTATTIGMLSEKPGQVPDERPSGYIRNPATLILCPPHLVEQWEGEFFKFLGDEVQLLRPTPPSKAKDRETLALPPIPFTGSQLFTVDVRDLSELSEEVHHHNARLTPEKRLQEGDNIESLLVQLPPGYFFVTEDSGGERRASSTRTATWNFQHFLDENCRPGCTVQVTVRREKKPRIEPFRGDGPFRILTIANSKDFARLRLKDLLPPEPFNVVLVSTGILGSERHMMHVSQVVCSWHGEKSQSMLCDGKPMSVRQKMLHECVDKWHQKDSFLRAALATSPTLLETMWWNRMVLDEFHESESWITRVREVMKSLGATYRWGLSGTPPLDTTDAVLEVAELLWYATDATAPFMSEALKHRKSRKQDSKTWLADEENKQKIHGECQAMIRDVVRQNSSQLVEAIAVQEHEEFVQFTAQERLIYRQACHDHEMFVEQLAYEGASVDTREALLKRCAHFCLEMDAGDAGEAVRFLGRRKRAHIEQLQQQLELEACRAAHLSVWESCKHGLLAHKAQHAEAEKFIHEVYQTSEQVWKEKDPEKKSFEMQIVLYDQNGERRLRPEVRFKQPFRDAHVYPRLNFRHLVQHAVARKCVHSEPRAERLLSQLQVCAQIPCRDPQHLPVAMSAGFQVLANLLDTAHRSLDFYTGQMRSLSDIESLRNEQCSVCLTPKDDLAALVMLPCSHIFHRDCVRSALETNPKCPYCRAHAPKKSMSSVLLEVEVATSAAEPLPAELRSHGSKLLAVARRLQKIRTEDPKAKAIVFVQWQELENKVARALQGHGLPVLQLPRGKNAGREMATVMKSFTTSEEAFVLLLSLEHAASGSNLTAANHVILVHPMNADTLSSAVAYERQALARVRRVGQERAEVHVWRFVTRETVEEHMHQLHCRADPPDQARGGGA</sequence>
<dbReference type="Gene3D" id="3.30.40.10">
    <property type="entry name" value="Zinc/RING finger domain, C3HC4 (zinc finger)"/>
    <property type="match status" value="1"/>
</dbReference>
<dbReference type="CDD" id="cd18793">
    <property type="entry name" value="SF2_C_SNF"/>
    <property type="match status" value="1"/>
</dbReference>
<dbReference type="PANTHER" id="PTHR45626:SF26">
    <property type="entry name" value="FAMILY HELICASE, PUTATIVE (AFU_ORTHOLOGUE AFUA_2G09120)-RELATED"/>
    <property type="match status" value="1"/>
</dbReference>
<dbReference type="AlphaFoldDB" id="A0A9P1DTG5"/>
<dbReference type="OrthoDB" id="423559at2759"/>
<dbReference type="SUPFAM" id="SSF57850">
    <property type="entry name" value="RING/U-box"/>
    <property type="match status" value="1"/>
</dbReference>
<keyword evidence="1" id="KW-0547">Nucleotide-binding</keyword>
<dbReference type="Gene3D" id="3.40.50.10810">
    <property type="entry name" value="Tandem AAA-ATPase domain"/>
    <property type="match status" value="2"/>
</dbReference>
<dbReference type="InterPro" id="IPR027417">
    <property type="entry name" value="P-loop_NTPase"/>
</dbReference>
<dbReference type="GO" id="GO:0008270">
    <property type="term" value="F:zinc ion binding"/>
    <property type="evidence" value="ECO:0007669"/>
    <property type="project" value="UniProtKB-KW"/>
</dbReference>
<evidence type="ECO:0000313" key="8">
    <source>
        <dbReference type="EMBL" id="CAI4015360.1"/>
    </source>
</evidence>
<dbReference type="Pfam" id="PF00271">
    <property type="entry name" value="Helicase_C"/>
    <property type="match status" value="1"/>
</dbReference>
<evidence type="ECO:0000256" key="5">
    <source>
        <dbReference type="PROSITE-ProRule" id="PRU00175"/>
    </source>
</evidence>
<dbReference type="InterPro" id="IPR049730">
    <property type="entry name" value="SNF2/RAD54-like_C"/>
</dbReference>
<keyword evidence="11" id="KW-1185">Reference proteome</keyword>
<evidence type="ECO:0000256" key="3">
    <source>
        <dbReference type="ARBA" id="ARBA00022806"/>
    </source>
</evidence>
<dbReference type="Proteomes" id="UP001152797">
    <property type="component" value="Unassembled WGS sequence"/>
</dbReference>
<accession>A0A9P1DTG5</accession>
<keyword evidence="3" id="KW-0347">Helicase</keyword>
<dbReference type="EMBL" id="CAMXCT030006527">
    <property type="protein sequence ID" value="CAL4802672.1"/>
    <property type="molecule type" value="Genomic_DNA"/>
</dbReference>
<dbReference type="EMBL" id="CAMXCT010006527">
    <property type="protein sequence ID" value="CAI4015360.1"/>
    <property type="molecule type" value="Genomic_DNA"/>
</dbReference>
<dbReference type="GO" id="GO:0008094">
    <property type="term" value="F:ATP-dependent activity, acting on DNA"/>
    <property type="evidence" value="ECO:0007669"/>
    <property type="project" value="TreeGrafter"/>
</dbReference>
<dbReference type="GO" id="GO:0016787">
    <property type="term" value="F:hydrolase activity"/>
    <property type="evidence" value="ECO:0007669"/>
    <property type="project" value="UniProtKB-KW"/>
</dbReference>
<dbReference type="Pfam" id="PF13639">
    <property type="entry name" value="zf-RING_2"/>
    <property type="match status" value="1"/>
</dbReference>
<comment type="caution">
    <text evidence="8">The sequence shown here is derived from an EMBL/GenBank/DDBJ whole genome shotgun (WGS) entry which is preliminary data.</text>
</comment>
<dbReference type="SMART" id="SM00184">
    <property type="entry name" value="RING"/>
    <property type="match status" value="1"/>
</dbReference>
<evidence type="ECO:0000256" key="2">
    <source>
        <dbReference type="ARBA" id="ARBA00022801"/>
    </source>
</evidence>
<dbReference type="InterPro" id="IPR000330">
    <property type="entry name" value="SNF2_N"/>
</dbReference>
<dbReference type="PANTHER" id="PTHR45626">
    <property type="entry name" value="TRANSCRIPTION TERMINATION FACTOR 2-RELATED"/>
    <property type="match status" value="1"/>
</dbReference>
<organism evidence="8">
    <name type="scientific">Cladocopium goreaui</name>
    <dbReference type="NCBI Taxonomy" id="2562237"/>
    <lineage>
        <taxon>Eukaryota</taxon>
        <taxon>Sar</taxon>
        <taxon>Alveolata</taxon>
        <taxon>Dinophyceae</taxon>
        <taxon>Suessiales</taxon>
        <taxon>Symbiodiniaceae</taxon>
        <taxon>Cladocopium</taxon>
    </lineage>
</organism>
<evidence type="ECO:0000313" key="9">
    <source>
        <dbReference type="EMBL" id="CAL1168735.1"/>
    </source>
</evidence>
<dbReference type="InterPro" id="IPR038718">
    <property type="entry name" value="SNF2-like_sf"/>
</dbReference>
<dbReference type="GO" id="GO:0005634">
    <property type="term" value="C:nucleus"/>
    <property type="evidence" value="ECO:0007669"/>
    <property type="project" value="TreeGrafter"/>
</dbReference>
<dbReference type="InterPro" id="IPR050628">
    <property type="entry name" value="SNF2_RAD54_helicase_TF"/>
</dbReference>
<dbReference type="PROSITE" id="PS50089">
    <property type="entry name" value="ZF_RING_2"/>
    <property type="match status" value="1"/>
</dbReference>
<protein>
    <submittedName>
        <fullName evidence="10">DNA repair protein RAD5B (Putativ e SWI/SNF-related matrix-associated actin-dependent regulator of chromatin subfamily A member 3-like 3) (SMARCA3-like protein 3) (RAD5 homolog B) (AtRAD5B)</fullName>
    </submittedName>
</protein>
<reference evidence="9" key="2">
    <citation type="submission" date="2024-04" db="EMBL/GenBank/DDBJ databases">
        <authorList>
            <person name="Chen Y."/>
            <person name="Shah S."/>
            <person name="Dougan E. K."/>
            <person name="Thang M."/>
            <person name="Chan C."/>
        </authorList>
    </citation>
    <scope>NUCLEOTIDE SEQUENCE [LARGE SCALE GENOMIC DNA]</scope>
</reference>
<dbReference type="InterPro" id="IPR013083">
    <property type="entry name" value="Znf_RING/FYVE/PHD"/>
</dbReference>
<evidence type="ECO:0000259" key="7">
    <source>
        <dbReference type="PROSITE" id="PS51194"/>
    </source>
</evidence>
<evidence type="ECO:0000259" key="6">
    <source>
        <dbReference type="PROSITE" id="PS50089"/>
    </source>
</evidence>
<dbReference type="InterPro" id="IPR001841">
    <property type="entry name" value="Znf_RING"/>
</dbReference>
<keyword evidence="5" id="KW-0863">Zinc-finger</keyword>
<dbReference type="Gene3D" id="3.40.50.300">
    <property type="entry name" value="P-loop containing nucleotide triphosphate hydrolases"/>
    <property type="match status" value="1"/>
</dbReference>
<dbReference type="InterPro" id="IPR001650">
    <property type="entry name" value="Helicase_C-like"/>
</dbReference>
<evidence type="ECO:0000256" key="4">
    <source>
        <dbReference type="ARBA" id="ARBA00022840"/>
    </source>
</evidence>
<dbReference type="GO" id="GO:0005524">
    <property type="term" value="F:ATP binding"/>
    <property type="evidence" value="ECO:0007669"/>
    <property type="project" value="UniProtKB-KW"/>
</dbReference>
<feature type="domain" description="Helicase C-terminal" evidence="7">
    <location>
        <begin position="951"/>
        <end position="1108"/>
    </location>
</feature>
<dbReference type="GO" id="GO:0004386">
    <property type="term" value="F:helicase activity"/>
    <property type="evidence" value="ECO:0007669"/>
    <property type="project" value="UniProtKB-KW"/>
</dbReference>
<dbReference type="InterPro" id="IPR014001">
    <property type="entry name" value="Helicase_ATP-bd"/>
</dbReference>
<reference evidence="8" key="1">
    <citation type="submission" date="2022-10" db="EMBL/GenBank/DDBJ databases">
        <authorList>
            <person name="Chen Y."/>
            <person name="Dougan E. K."/>
            <person name="Chan C."/>
            <person name="Rhodes N."/>
            <person name="Thang M."/>
        </authorList>
    </citation>
    <scope>NUCLEOTIDE SEQUENCE</scope>
</reference>
<keyword evidence="5" id="KW-0479">Metal-binding</keyword>
<dbReference type="SMART" id="SM00487">
    <property type="entry name" value="DEXDc"/>
    <property type="match status" value="1"/>
</dbReference>
<evidence type="ECO:0000313" key="11">
    <source>
        <dbReference type="Proteomes" id="UP001152797"/>
    </source>
</evidence>
<dbReference type="EMBL" id="CAMXCT020006527">
    <property type="protein sequence ID" value="CAL1168735.1"/>
    <property type="molecule type" value="Genomic_DNA"/>
</dbReference>
<keyword evidence="2" id="KW-0378">Hydrolase</keyword>
<keyword evidence="5" id="KW-0862">Zinc</keyword>
<proteinExistence type="predicted"/>
<name>A0A9P1DTG5_9DINO</name>
<feature type="domain" description="RING-type" evidence="6">
    <location>
        <begin position="872"/>
        <end position="913"/>
    </location>
</feature>
<gene>
    <name evidence="8" type="ORF">C1SCF055_LOCUS40194</name>
</gene>
<dbReference type="Pfam" id="PF00176">
    <property type="entry name" value="SNF2-rel_dom"/>
    <property type="match status" value="2"/>
</dbReference>
<evidence type="ECO:0000313" key="10">
    <source>
        <dbReference type="EMBL" id="CAL4802672.1"/>
    </source>
</evidence>
<dbReference type="GO" id="GO:0006281">
    <property type="term" value="P:DNA repair"/>
    <property type="evidence" value="ECO:0007669"/>
    <property type="project" value="TreeGrafter"/>
</dbReference>
<dbReference type="PROSITE" id="PS51194">
    <property type="entry name" value="HELICASE_CTER"/>
    <property type="match status" value="1"/>
</dbReference>
<evidence type="ECO:0000256" key="1">
    <source>
        <dbReference type="ARBA" id="ARBA00022741"/>
    </source>
</evidence>
<keyword evidence="4" id="KW-0067">ATP-binding</keyword>
<dbReference type="SUPFAM" id="SSF52540">
    <property type="entry name" value="P-loop containing nucleoside triphosphate hydrolases"/>
    <property type="match status" value="2"/>
</dbReference>